<dbReference type="InterPro" id="IPR047794">
    <property type="entry name" value="C45_proenzyme-like"/>
</dbReference>
<dbReference type="EMBL" id="QMAP01000001">
    <property type="protein sequence ID" value="RXI50635.1"/>
    <property type="molecule type" value="Genomic_DNA"/>
</dbReference>
<dbReference type="PANTHER" id="PTHR34180:SF1">
    <property type="entry name" value="BETA-ALANYL-DOPAMINE_CARCININE HYDROLASE"/>
    <property type="match status" value="1"/>
</dbReference>
<evidence type="ECO:0000259" key="1">
    <source>
        <dbReference type="Pfam" id="PF03417"/>
    </source>
</evidence>
<dbReference type="Proteomes" id="UP000290921">
    <property type="component" value="Unassembled WGS sequence"/>
</dbReference>
<comment type="caution">
    <text evidence="2">The sequence shown here is derived from an EMBL/GenBank/DDBJ whole genome shotgun (WGS) entry which is preliminary data.</text>
</comment>
<protein>
    <recommendedName>
        <fullName evidence="1">Peptidase C45 hydrolase domain-containing protein</fullName>
    </recommendedName>
</protein>
<dbReference type="InterPro" id="IPR005079">
    <property type="entry name" value="Peptidase_C45_hydrolase"/>
</dbReference>
<dbReference type="Pfam" id="PF03417">
    <property type="entry name" value="AAT"/>
    <property type="match status" value="1"/>
</dbReference>
<accession>A0A4Q0VF76</accession>
<proteinExistence type="predicted"/>
<evidence type="ECO:0000313" key="3">
    <source>
        <dbReference type="Proteomes" id="UP000290921"/>
    </source>
</evidence>
<evidence type="ECO:0000313" key="2">
    <source>
        <dbReference type="EMBL" id="RXI50635.1"/>
    </source>
</evidence>
<organism evidence="2 3">
    <name type="scientific">Clostridium tetani</name>
    <dbReference type="NCBI Taxonomy" id="1513"/>
    <lineage>
        <taxon>Bacteria</taxon>
        <taxon>Bacillati</taxon>
        <taxon>Bacillota</taxon>
        <taxon>Clostridia</taxon>
        <taxon>Eubacteriales</taxon>
        <taxon>Clostridiaceae</taxon>
        <taxon>Clostridium</taxon>
    </lineage>
</organism>
<reference evidence="2 3" key="1">
    <citation type="submission" date="2018-06" db="EMBL/GenBank/DDBJ databases">
        <title>Genome conservation of Clostridium tetani.</title>
        <authorList>
            <person name="Bruggemann H."/>
            <person name="Popoff M.R."/>
        </authorList>
    </citation>
    <scope>NUCLEOTIDE SEQUENCE [LARGE SCALE GENOMIC DNA]</scope>
    <source>
        <strain evidence="2 3">2017.061</strain>
    </source>
</reference>
<dbReference type="InterPro" id="IPR047801">
    <property type="entry name" value="Peptidase_C45"/>
</dbReference>
<dbReference type="PANTHER" id="PTHR34180">
    <property type="entry name" value="PEPTIDASE C45"/>
    <property type="match status" value="1"/>
</dbReference>
<dbReference type="AlphaFoldDB" id="A0A4Q0VF76"/>
<dbReference type="NCBIfam" id="NF040521">
    <property type="entry name" value="C45_proenzyme"/>
    <property type="match status" value="1"/>
</dbReference>
<name>A0A4Q0VF76_CLOTA</name>
<dbReference type="RefSeq" id="WP_129029664.1">
    <property type="nucleotide sequence ID" value="NZ_AP026806.1"/>
</dbReference>
<feature type="domain" description="Peptidase C45 hydrolase" evidence="1">
    <location>
        <begin position="102"/>
        <end position="319"/>
    </location>
</feature>
<dbReference type="Gene3D" id="3.60.60.10">
    <property type="entry name" value="Penicillin V Acylase, Chain A"/>
    <property type="match status" value="1"/>
</dbReference>
<gene>
    <name evidence="2" type="ORF">DP130_01300</name>
</gene>
<sequence>MNLKTRFLRVNKSPYENGIITGKEMSSFIKEYGEKFKHLLDDEDIMKKLDNISKKLEERFPTYLKEVYGRAKGAGINERLHLLLMCAEILGEGVGCTSIIRRRENGSFIIGHNEDDEYRGNPSYMTTYIKDNEGWFTTYDYFNMPFGNAFSYNSSGIIKTINYCHSEEVNLEGIPRYFIQRHITEATSIEDFIKRCNIEDRASGFHAIALDANKNIAVSVEVTKDDISVKEIKDYYAHTNHYVHEKFKNKKIQQGSTTLFRLEKVYDLLKDKISTKGEDIEIEDFNDILNYRGTSYEDSILALKSEPNFTCSRIVFDSTIKDKMFLRFFNSDESFCLNYNANK</sequence>